<proteinExistence type="predicted"/>
<evidence type="ECO:0000313" key="2">
    <source>
        <dbReference type="EMBL" id="PYH81675.1"/>
    </source>
</evidence>
<dbReference type="AlphaFoldDB" id="A0A319C8D8"/>
<evidence type="ECO:0000256" key="1">
    <source>
        <dbReference type="SAM" id="MobiDB-lite"/>
    </source>
</evidence>
<protein>
    <submittedName>
        <fullName evidence="2">Uncharacterized protein</fullName>
    </submittedName>
</protein>
<feature type="region of interest" description="Disordered" evidence="1">
    <location>
        <begin position="1"/>
        <end position="38"/>
    </location>
</feature>
<evidence type="ECO:0000313" key="3">
    <source>
        <dbReference type="Proteomes" id="UP000248340"/>
    </source>
</evidence>
<sequence length="179" mass="19958">MSVRMDGVYLQGATQDRSGRSRSTPYSPRSSPSSLVLPLADHQPLMKSPTRLACMWFMQARSSIPSLGASTAPPQDGLPLRHRTFTASPHTNRHRRPKLSLCRLLDQARLVAESLAHDRDGSRIVTVTSAPNLPMPAADYRMRRCRGLHLQHALPTGRLPKLIDSSARRKLTKLHGWVQ</sequence>
<dbReference type="Proteomes" id="UP000248340">
    <property type="component" value="Unassembled WGS sequence"/>
</dbReference>
<dbReference type="EMBL" id="KZ821700">
    <property type="protein sequence ID" value="PYH81675.1"/>
    <property type="molecule type" value="Genomic_DNA"/>
</dbReference>
<dbReference type="RefSeq" id="XP_025491875.1">
    <property type="nucleotide sequence ID" value="XM_025641540.1"/>
</dbReference>
<accession>A0A319C8D8</accession>
<organism evidence="2 3">
    <name type="scientific">Aspergillus uvarum CBS 121591</name>
    <dbReference type="NCBI Taxonomy" id="1448315"/>
    <lineage>
        <taxon>Eukaryota</taxon>
        <taxon>Fungi</taxon>
        <taxon>Dikarya</taxon>
        <taxon>Ascomycota</taxon>
        <taxon>Pezizomycotina</taxon>
        <taxon>Eurotiomycetes</taxon>
        <taxon>Eurotiomycetidae</taxon>
        <taxon>Eurotiales</taxon>
        <taxon>Aspergillaceae</taxon>
        <taxon>Aspergillus</taxon>
        <taxon>Aspergillus subgen. Circumdati</taxon>
    </lineage>
</organism>
<dbReference type="GeneID" id="37144282"/>
<keyword evidence="3" id="KW-1185">Reference proteome</keyword>
<name>A0A319C8D8_9EURO</name>
<gene>
    <name evidence="2" type="ORF">BO82DRAFT_77731</name>
</gene>
<dbReference type="VEuPathDB" id="FungiDB:BO82DRAFT_77731"/>
<reference evidence="2 3" key="1">
    <citation type="submission" date="2016-12" db="EMBL/GenBank/DDBJ databases">
        <title>The genomes of Aspergillus section Nigri reveals drivers in fungal speciation.</title>
        <authorList>
            <consortium name="DOE Joint Genome Institute"/>
            <person name="Vesth T.C."/>
            <person name="Nybo J."/>
            <person name="Theobald S."/>
            <person name="Brandl J."/>
            <person name="Frisvad J.C."/>
            <person name="Nielsen K.F."/>
            <person name="Lyhne E.K."/>
            <person name="Kogle M.E."/>
            <person name="Kuo A."/>
            <person name="Riley R."/>
            <person name="Clum A."/>
            <person name="Nolan M."/>
            <person name="Lipzen A."/>
            <person name="Salamov A."/>
            <person name="Henrissat B."/>
            <person name="Wiebenga A."/>
            <person name="De Vries R.P."/>
            <person name="Grigoriev I.V."/>
            <person name="Mortensen U.H."/>
            <person name="Andersen M.R."/>
            <person name="Baker S.E."/>
        </authorList>
    </citation>
    <scope>NUCLEOTIDE SEQUENCE [LARGE SCALE GENOMIC DNA]</scope>
    <source>
        <strain evidence="2 3">CBS 121591</strain>
    </source>
</reference>
<feature type="compositionally biased region" description="Low complexity" evidence="1">
    <location>
        <begin position="21"/>
        <end position="34"/>
    </location>
</feature>